<reference evidence="13" key="3">
    <citation type="submission" date="2025-09" db="UniProtKB">
        <authorList>
            <consortium name="Ensembl"/>
        </authorList>
    </citation>
    <scope>IDENTIFICATION</scope>
</reference>
<dbReference type="GO" id="GO:0030154">
    <property type="term" value="P:cell differentiation"/>
    <property type="evidence" value="ECO:0007669"/>
    <property type="project" value="UniProtKB-KW"/>
</dbReference>
<feature type="coiled-coil region" evidence="9">
    <location>
        <begin position="181"/>
        <end position="208"/>
    </location>
</feature>
<comment type="subcellular location">
    <subcellularLocation>
        <location evidence="1">Nucleus inner membrane</location>
    </subcellularLocation>
</comment>
<dbReference type="OrthoDB" id="342281at2759"/>
<dbReference type="FunCoup" id="G3W2K0">
    <property type="interactions" value="5"/>
</dbReference>
<gene>
    <name evidence="13" type="primary">SUN5</name>
</gene>
<evidence type="ECO:0000256" key="9">
    <source>
        <dbReference type="SAM" id="Coils"/>
    </source>
</evidence>
<dbReference type="KEGG" id="shr:100935098"/>
<feature type="compositionally biased region" description="Polar residues" evidence="10">
    <location>
        <begin position="39"/>
        <end position="52"/>
    </location>
</feature>
<keyword evidence="5 11" id="KW-1133">Transmembrane helix</keyword>
<evidence type="ECO:0000313" key="13">
    <source>
        <dbReference type="Ensembl" id="ENSSHAP00000009655.2"/>
    </source>
</evidence>
<evidence type="ECO:0000259" key="12">
    <source>
        <dbReference type="PROSITE" id="PS51469"/>
    </source>
</evidence>
<organism evidence="13 14">
    <name type="scientific">Sarcophilus harrisii</name>
    <name type="common">Tasmanian devil</name>
    <name type="synonym">Sarcophilus laniarius</name>
    <dbReference type="NCBI Taxonomy" id="9305"/>
    <lineage>
        <taxon>Eukaryota</taxon>
        <taxon>Metazoa</taxon>
        <taxon>Chordata</taxon>
        <taxon>Craniata</taxon>
        <taxon>Vertebrata</taxon>
        <taxon>Euteleostomi</taxon>
        <taxon>Mammalia</taxon>
        <taxon>Metatheria</taxon>
        <taxon>Dasyuromorphia</taxon>
        <taxon>Dasyuridae</taxon>
        <taxon>Sarcophilus</taxon>
    </lineage>
</organism>
<dbReference type="GO" id="GO:0043495">
    <property type="term" value="F:protein-membrane adaptor activity"/>
    <property type="evidence" value="ECO:0007669"/>
    <property type="project" value="TreeGrafter"/>
</dbReference>
<proteinExistence type="predicted"/>
<sequence>MRRNQRGHSIDCSNRTENESDRDPTPTPLTRSRRPSSRNQTLTVSDEGSMNESPEDSYLITRTSEQSTSEEDSPQIVTAIIPSSCRNLLSSLIQIICFISNLRNTVHKLHLFPKYIGRTQTGEATLKNLLHKLVEKLSVVFFCVFAFWCIIIYLPTKLDTGRINMKTSGEIKTSISSLTELRLYQEKVRKHAEEIQALHNLMKQISAKIQEVKVMSNEDLVAQNIMKKIQGDYIEKPDFALKSIGGTIDFEHTSATYSCDKARSYWSWLRLWNYAHPPDVILEPNVTPGNCWAFRGDRGQVVIRLARKIFLTNITIQHIPKTISLSGNLDTAPKDFVVYGISDQSREETFLGAFMFQPENAIQMFPLQNTLSRPFNCIKLKILTNWGNPHFTCIYRVRAHGTVTPSASDY</sequence>
<dbReference type="GO" id="GO:0005637">
    <property type="term" value="C:nuclear inner membrane"/>
    <property type="evidence" value="ECO:0007669"/>
    <property type="project" value="UniProtKB-SubCell"/>
</dbReference>
<dbReference type="PANTHER" id="PTHR12911:SF44">
    <property type="entry name" value="SUN DOMAIN-CONTAINING PROTEIN 5"/>
    <property type="match status" value="1"/>
</dbReference>
<reference evidence="13 14" key="1">
    <citation type="journal article" date="2011" name="Proc. Natl. Acad. Sci. U.S.A.">
        <title>Genetic diversity and population structure of the endangered marsupial Sarcophilus harrisii (Tasmanian devil).</title>
        <authorList>
            <person name="Miller W."/>
            <person name="Hayes V.M."/>
            <person name="Ratan A."/>
            <person name="Petersen D.C."/>
            <person name="Wittekindt N.E."/>
            <person name="Miller J."/>
            <person name="Walenz B."/>
            <person name="Knight J."/>
            <person name="Qi J."/>
            <person name="Zhao F."/>
            <person name="Wang Q."/>
            <person name="Bedoya-Reina O.C."/>
            <person name="Katiyar N."/>
            <person name="Tomsho L.P."/>
            <person name="Kasson L.M."/>
            <person name="Hardie R.A."/>
            <person name="Woodbridge P."/>
            <person name="Tindall E.A."/>
            <person name="Bertelsen M.F."/>
            <person name="Dixon D."/>
            <person name="Pyecroft S."/>
            <person name="Helgen K.M."/>
            <person name="Lesk A.M."/>
            <person name="Pringle T.H."/>
            <person name="Patterson N."/>
            <person name="Zhang Y."/>
            <person name="Kreiss A."/>
            <person name="Woods G.M."/>
            <person name="Jones M.E."/>
            <person name="Schuster S.C."/>
        </authorList>
    </citation>
    <scope>NUCLEOTIDE SEQUENCE [LARGE SCALE GENOMIC DNA]</scope>
</reference>
<keyword evidence="3" id="KW-0221">Differentiation</keyword>
<evidence type="ECO:0000256" key="3">
    <source>
        <dbReference type="ARBA" id="ARBA00022782"/>
    </source>
</evidence>
<dbReference type="InterPro" id="IPR012919">
    <property type="entry name" value="SUN_dom"/>
</dbReference>
<dbReference type="InterPro" id="IPR045119">
    <property type="entry name" value="SUN1-5"/>
</dbReference>
<accession>G3W2K0</accession>
<dbReference type="Gene3D" id="2.60.120.260">
    <property type="entry name" value="Galactose-binding domain-like"/>
    <property type="match status" value="1"/>
</dbReference>
<dbReference type="Pfam" id="PF07738">
    <property type="entry name" value="Sad1_UNC"/>
    <property type="match status" value="1"/>
</dbReference>
<dbReference type="InterPro" id="IPR008979">
    <property type="entry name" value="Galactose-bd-like_sf"/>
</dbReference>
<keyword evidence="7 11" id="KW-0472">Membrane</keyword>
<feature type="transmembrane region" description="Helical" evidence="11">
    <location>
        <begin position="137"/>
        <end position="156"/>
    </location>
</feature>
<keyword evidence="14" id="KW-1185">Reference proteome</keyword>
<dbReference type="SUPFAM" id="SSF49785">
    <property type="entry name" value="Galactose-binding domain-like"/>
    <property type="match status" value="1"/>
</dbReference>
<feature type="compositionally biased region" description="Basic and acidic residues" evidence="10">
    <location>
        <begin position="14"/>
        <end position="24"/>
    </location>
</feature>
<feature type="domain" description="SUN" evidence="12">
    <location>
        <begin position="245"/>
        <end position="404"/>
    </location>
</feature>
<dbReference type="GeneTree" id="ENSGT00940000155225"/>
<evidence type="ECO:0000256" key="1">
    <source>
        <dbReference type="ARBA" id="ARBA00004540"/>
    </source>
</evidence>
<evidence type="ECO:0000256" key="7">
    <source>
        <dbReference type="ARBA" id="ARBA00023136"/>
    </source>
</evidence>
<evidence type="ECO:0000256" key="5">
    <source>
        <dbReference type="ARBA" id="ARBA00022989"/>
    </source>
</evidence>
<evidence type="ECO:0000256" key="6">
    <source>
        <dbReference type="ARBA" id="ARBA00023054"/>
    </source>
</evidence>
<evidence type="ECO:0000313" key="14">
    <source>
        <dbReference type="Proteomes" id="UP000007648"/>
    </source>
</evidence>
<feature type="region of interest" description="Disordered" evidence="10">
    <location>
        <begin position="1"/>
        <end position="74"/>
    </location>
</feature>
<dbReference type="PANTHER" id="PTHR12911">
    <property type="entry name" value="SAD1/UNC-84-LIKE PROTEIN-RELATED"/>
    <property type="match status" value="1"/>
</dbReference>
<dbReference type="GO" id="GO:0034993">
    <property type="term" value="C:meiotic nuclear membrane microtubule tethering complex"/>
    <property type="evidence" value="ECO:0007669"/>
    <property type="project" value="TreeGrafter"/>
</dbReference>
<dbReference type="Ensembl" id="ENSSHAT00000009740.2">
    <property type="protein sequence ID" value="ENSSHAP00000009655.2"/>
    <property type="gene ID" value="ENSSHAG00000008355.2"/>
</dbReference>
<dbReference type="RefSeq" id="XP_023351261.1">
    <property type="nucleotide sequence ID" value="XM_023495493.2"/>
</dbReference>
<dbReference type="FunFam" id="2.60.120.260:FF:000032">
    <property type="entry name" value="Sperm associated antigen 4 (Predicted)"/>
    <property type="match status" value="1"/>
</dbReference>
<keyword evidence="8" id="KW-0539">Nucleus</keyword>
<dbReference type="CTD" id="140732"/>
<evidence type="ECO:0000256" key="8">
    <source>
        <dbReference type="ARBA" id="ARBA00023242"/>
    </source>
</evidence>
<evidence type="ECO:0000256" key="2">
    <source>
        <dbReference type="ARBA" id="ARBA00022692"/>
    </source>
</evidence>
<dbReference type="HOGENOM" id="CLU_061582_0_0_1"/>
<keyword evidence="6 9" id="KW-0175">Coiled coil</keyword>
<evidence type="ECO:0000256" key="4">
    <source>
        <dbReference type="ARBA" id="ARBA00022871"/>
    </source>
</evidence>
<dbReference type="InParanoid" id="G3W2K0"/>
<keyword evidence="4" id="KW-0744">Spermatogenesis</keyword>
<keyword evidence="2 11" id="KW-0812">Transmembrane</keyword>
<protein>
    <submittedName>
        <fullName evidence="13">Sad1 and UNC84 domain containing 5</fullName>
    </submittedName>
</protein>
<name>G3W2K0_SARHA</name>
<dbReference type="GeneID" id="100935098"/>
<reference evidence="13" key="2">
    <citation type="submission" date="2025-08" db="UniProtKB">
        <authorList>
            <consortium name="Ensembl"/>
        </authorList>
    </citation>
    <scope>IDENTIFICATION</scope>
</reference>
<dbReference type="Proteomes" id="UP000007648">
    <property type="component" value="Unassembled WGS sequence"/>
</dbReference>
<dbReference type="PROSITE" id="PS51469">
    <property type="entry name" value="SUN"/>
    <property type="match status" value="1"/>
</dbReference>
<dbReference type="AlphaFoldDB" id="G3W2K0"/>
<dbReference type="GO" id="GO:0007283">
    <property type="term" value="P:spermatogenesis"/>
    <property type="evidence" value="ECO:0007669"/>
    <property type="project" value="UniProtKB-KW"/>
</dbReference>
<evidence type="ECO:0000256" key="10">
    <source>
        <dbReference type="SAM" id="MobiDB-lite"/>
    </source>
</evidence>
<evidence type="ECO:0000256" key="11">
    <source>
        <dbReference type="SAM" id="Phobius"/>
    </source>
</evidence>